<name>A0A2H5BNY4_9CAUD</name>
<protein>
    <submittedName>
        <fullName evidence="1">Uncharacterized protein</fullName>
    </submittedName>
</protein>
<evidence type="ECO:0000313" key="1">
    <source>
        <dbReference type="EMBL" id="AUG88043.1"/>
    </source>
</evidence>
<dbReference type="EMBL" id="MG428991">
    <property type="protein sequence ID" value="AUG88043.1"/>
    <property type="molecule type" value="Genomic_DNA"/>
</dbReference>
<organism evidence="1 2">
    <name type="scientific">Klebsiella phage May</name>
    <dbReference type="NCBI Taxonomy" id="2054272"/>
    <lineage>
        <taxon>Viruses</taxon>
        <taxon>Duplodnaviria</taxon>
        <taxon>Heunggongvirae</taxon>
        <taxon>Uroviricota</taxon>
        <taxon>Caudoviricetes</taxon>
        <taxon>Pantevenvirales</taxon>
        <taxon>Ackermannviridae</taxon>
        <taxon>Taipeivirus</taxon>
        <taxon>Taipeivirus may</taxon>
    </lineage>
</organism>
<sequence>MITLKDFTKDDYFCFMGAEKFENGDLPRIYYFSDTEVEEFFDLMGISNDQDSGNWAYLLHHNEGFVLGWFYGDEFPEVCWKAGDSSERVEYLLEKLDSETLPLWAASVVSAEQRF</sequence>
<keyword evidence="2" id="KW-1185">Reference proteome</keyword>
<proteinExistence type="predicted"/>
<dbReference type="Proteomes" id="UP000241345">
    <property type="component" value="Segment"/>
</dbReference>
<evidence type="ECO:0000313" key="2">
    <source>
        <dbReference type="Proteomes" id="UP000241345"/>
    </source>
</evidence>
<reference evidence="2" key="1">
    <citation type="submission" date="2017-11" db="EMBL/GenBank/DDBJ databases">
        <title>Complete Genome of Klebsiella pneumoniae Myophage May.</title>
        <authorList>
            <person name="Nguyen K."/>
            <person name="Bonasera R."/>
            <person name="Gill J.J."/>
            <person name="Liu M."/>
        </authorList>
    </citation>
    <scope>NUCLEOTIDE SEQUENCE [LARGE SCALE GENOMIC DNA]</scope>
</reference>
<reference evidence="1 2" key="2">
    <citation type="journal article" date="2019" name="Microbiol. Resour. Announc.">
        <title>Complete Genome Sequence of Klebsiella pneumoniae Myophage May.</title>
        <authorList>
            <person name="Nguyen K.T."/>
            <person name="Bonasera R."/>
            <person name="Benson G."/>
            <person name="Hernandez-Morales A.C."/>
            <person name="Gill J.J."/>
            <person name="Liu M."/>
        </authorList>
    </citation>
    <scope>NUCLEOTIDE SEQUENCE [LARGE SCALE GENOMIC DNA]</scope>
</reference>
<gene>
    <name evidence="1" type="ORF">CPT_May_129</name>
</gene>
<accession>A0A2H5BNY4</accession>